<protein>
    <submittedName>
        <fullName evidence="2">Uncharacterized protein</fullName>
    </submittedName>
</protein>
<reference evidence="2" key="1">
    <citation type="journal article" date="2020" name="Nature">
        <title>Giant virus diversity and host interactions through global metagenomics.</title>
        <authorList>
            <person name="Schulz F."/>
            <person name="Roux S."/>
            <person name="Paez-Espino D."/>
            <person name="Jungbluth S."/>
            <person name="Walsh D.A."/>
            <person name="Denef V.J."/>
            <person name="McMahon K.D."/>
            <person name="Konstantinidis K.T."/>
            <person name="Eloe-Fadrosh E.A."/>
            <person name="Kyrpides N.C."/>
            <person name="Woyke T."/>
        </authorList>
    </citation>
    <scope>NUCLEOTIDE SEQUENCE</scope>
    <source>
        <strain evidence="2">GVMAG-M-3300023174-60</strain>
    </source>
</reference>
<feature type="compositionally biased region" description="Basic and acidic residues" evidence="1">
    <location>
        <begin position="156"/>
        <end position="167"/>
    </location>
</feature>
<accession>A0A6C0DW37</accession>
<organism evidence="2">
    <name type="scientific">viral metagenome</name>
    <dbReference type="NCBI Taxonomy" id="1070528"/>
    <lineage>
        <taxon>unclassified sequences</taxon>
        <taxon>metagenomes</taxon>
        <taxon>organismal metagenomes</taxon>
    </lineage>
</organism>
<feature type="compositionally biased region" description="Acidic residues" evidence="1">
    <location>
        <begin position="126"/>
        <end position="155"/>
    </location>
</feature>
<evidence type="ECO:0000256" key="1">
    <source>
        <dbReference type="SAM" id="MobiDB-lite"/>
    </source>
</evidence>
<dbReference type="AlphaFoldDB" id="A0A6C0DW37"/>
<proteinExistence type="predicted"/>
<sequence>MGADWYNAFSFFGYEITVPSDTTYPKFVNRLFGPSSILEEPFVITGILTEFHSRMDETSDAELALLNEHAHIVIGFYPVNDLAKMAELGRSLAEYIVDNPLLNGLEIAKTPRFYAGIEWFVDIYEETSDDSDNSDEDDDDEEEDGSDDTTSDEDEPKISPERKPKCD</sequence>
<feature type="region of interest" description="Disordered" evidence="1">
    <location>
        <begin position="126"/>
        <end position="167"/>
    </location>
</feature>
<evidence type="ECO:0000313" key="2">
    <source>
        <dbReference type="EMBL" id="QHT20503.1"/>
    </source>
</evidence>
<name>A0A6C0DW37_9ZZZZ</name>
<dbReference type="EMBL" id="MN739678">
    <property type="protein sequence ID" value="QHT20503.1"/>
    <property type="molecule type" value="Genomic_DNA"/>
</dbReference>